<dbReference type="Pfam" id="PF01534">
    <property type="entry name" value="Frizzled"/>
    <property type="match status" value="1"/>
</dbReference>
<evidence type="ECO:0000256" key="1">
    <source>
        <dbReference type="ARBA" id="ARBA00004141"/>
    </source>
</evidence>
<protein>
    <recommendedName>
        <fullName evidence="8">G-protein coupled receptors family 2 profile 2 domain-containing protein</fullName>
    </recommendedName>
</protein>
<evidence type="ECO:0000259" key="8">
    <source>
        <dbReference type="PROSITE" id="PS50261"/>
    </source>
</evidence>
<dbReference type="HOGENOM" id="CLU_664533_0_0_1"/>
<accession>B3RL47</accession>
<feature type="transmembrane region" description="Helical" evidence="7">
    <location>
        <begin position="233"/>
        <end position="261"/>
    </location>
</feature>
<keyword evidence="5 7" id="KW-0472">Membrane</keyword>
<feature type="transmembrane region" description="Helical" evidence="7">
    <location>
        <begin position="289"/>
        <end position="311"/>
    </location>
</feature>
<dbReference type="EMBL" id="DS985241">
    <property type="protein sequence ID" value="EDV28698.1"/>
    <property type="molecule type" value="Genomic_DNA"/>
</dbReference>
<reference evidence="9 10" key="1">
    <citation type="journal article" date="2008" name="Nature">
        <title>The Trichoplax genome and the nature of placozoans.</title>
        <authorList>
            <person name="Srivastava M."/>
            <person name="Begovic E."/>
            <person name="Chapman J."/>
            <person name="Putnam N.H."/>
            <person name="Hellsten U."/>
            <person name="Kawashima T."/>
            <person name="Kuo A."/>
            <person name="Mitros T."/>
            <person name="Salamov A."/>
            <person name="Carpenter M.L."/>
            <person name="Signorovitch A.Y."/>
            <person name="Moreno M.A."/>
            <person name="Kamm K."/>
            <person name="Grimwood J."/>
            <person name="Schmutz J."/>
            <person name="Shapiro H."/>
            <person name="Grigoriev I.V."/>
            <person name="Buss L.W."/>
            <person name="Schierwater B."/>
            <person name="Dellaporta S.L."/>
            <person name="Rokhsar D.S."/>
        </authorList>
    </citation>
    <scope>NUCLEOTIDE SEQUENCE [LARGE SCALE GENOMIC DNA]</scope>
    <source>
        <strain evidence="9 10">Grell-BS-1999</strain>
    </source>
</reference>
<evidence type="ECO:0000256" key="5">
    <source>
        <dbReference type="ARBA" id="ARBA00023136"/>
    </source>
</evidence>
<keyword evidence="10" id="KW-1185">Reference proteome</keyword>
<evidence type="ECO:0000313" key="9">
    <source>
        <dbReference type="EMBL" id="EDV28698.1"/>
    </source>
</evidence>
<dbReference type="PhylomeDB" id="B3RL47"/>
<gene>
    <name evidence="9" type="ORF">TRIADDRAFT_51875</name>
</gene>
<evidence type="ECO:0000256" key="7">
    <source>
        <dbReference type="SAM" id="Phobius"/>
    </source>
</evidence>
<dbReference type="RefSeq" id="XP_002107900.1">
    <property type="nucleotide sequence ID" value="XM_002107864.1"/>
</dbReference>
<name>B3RL47_TRIAD</name>
<feature type="transmembrane region" description="Helical" evidence="7">
    <location>
        <begin position="150"/>
        <end position="174"/>
    </location>
</feature>
<dbReference type="InParanoid" id="B3RL47"/>
<dbReference type="InterPro" id="IPR017981">
    <property type="entry name" value="GPCR_2-like_7TM"/>
</dbReference>
<proteinExistence type="inferred from homology"/>
<keyword evidence="6" id="KW-0675">Receptor</keyword>
<dbReference type="GO" id="GO:0007166">
    <property type="term" value="P:cell surface receptor signaling pathway"/>
    <property type="evidence" value="ECO:0007669"/>
    <property type="project" value="InterPro"/>
</dbReference>
<evidence type="ECO:0000256" key="6">
    <source>
        <dbReference type="ARBA" id="ARBA00023170"/>
    </source>
</evidence>
<dbReference type="GeneID" id="6749115"/>
<organism evidence="9 10">
    <name type="scientific">Trichoplax adhaerens</name>
    <name type="common">Trichoplax reptans</name>
    <dbReference type="NCBI Taxonomy" id="10228"/>
    <lineage>
        <taxon>Eukaryota</taxon>
        <taxon>Metazoa</taxon>
        <taxon>Placozoa</taxon>
        <taxon>Uniplacotomia</taxon>
        <taxon>Trichoplacea</taxon>
        <taxon>Trichoplacidae</taxon>
        <taxon>Trichoplax</taxon>
    </lineage>
</organism>
<sequence length="414" mass="47299">MSVITNDVMCFEMLVTDPFCNINLLDTSAKCQHPLQLDNKTNTCQAQCDWPWTWDRFTYPSEAAAIAVLVTSIIGIVSMIFVISTWLCSKSLLKFPHSIPLFMMLSVTSYTIVSSLPAVLGYRESFCASQYLNLYGTDQVTAFCQAQGALLHYLTISLAIWWLFYVGNMYFIVVRGNNSILNSQNTLIITQVCESFVAWGIPGILVAVVFATPTSYKHNAVFSLACFPATVNYFYYAYSLPCQICLLVGQVMLCEIVRFLYELRRYTKKTNVSRPSGEEDTLKLIQYRFVALAFCYLIIVTTFMVMTTITIQTADDYVKMVKIYFQCLRLTTREQCRDFLPISRFSQRSLGILIGISSGALCLTNLIFLIPSKETRKVWRRWFRRITCSSHAQVEPRERSAYQNPLLIYDSKVV</sequence>
<dbReference type="OrthoDB" id="5984348at2759"/>
<dbReference type="KEGG" id="tad:TRIADDRAFT_51875"/>
<feature type="domain" description="G-protein coupled receptors family 2 profile 2" evidence="8">
    <location>
        <begin position="64"/>
        <end position="325"/>
    </location>
</feature>
<evidence type="ECO:0000256" key="4">
    <source>
        <dbReference type="ARBA" id="ARBA00022989"/>
    </source>
</evidence>
<dbReference type="eggNOG" id="ENOG502SZ4F">
    <property type="taxonomic scope" value="Eukaryota"/>
</dbReference>
<dbReference type="GO" id="GO:0004888">
    <property type="term" value="F:transmembrane signaling receptor activity"/>
    <property type="evidence" value="ECO:0007669"/>
    <property type="project" value="InterPro"/>
</dbReference>
<dbReference type="PROSITE" id="PS50261">
    <property type="entry name" value="G_PROTEIN_RECEP_F2_4"/>
    <property type="match status" value="1"/>
</dbReference>
<feature type="transmembrane region" description="Helical" evidence="7">
    <location>
        <begin position="63"/>
        <end position="87"/>
    </location>
</feature>
<evidence type="ECO:0000256" key="2">
    <source>
        <dbReference type="ARBA" id="ARBA00008077"/>
    </source>
</evidence>
<comment type="subcellular location">
    <subcellularLocation>
        <location evidence="1">Membrane</location>
        <topology evidence="1">Multi-pass membrane protein</topology>
    </subcellularLocation>
</comment>
<dbReference type="GO" id="GO:0016020">
    <property type="term" value="C:membrane"/>
    <property type="evidence" value="ECO:0007669"/>
    <property type="project" value="UniProtKB-SubCell"/>
</dbReference>
<keyword evidence="4 7" id="KW-1133">Transmembrane helix</keyword>
<evidence type="ECO:0000313" key="10">
    <source>
        <dbReference type="Proteomes" id="UP000009022"/>
    </source>
</evidence>
<feature type="transmembrane region" description="Helical" evidence="7">
    <location>
        <begin position="350"/>
        <end position="371"/>
    </location>
</feature>
<dbReference type="OMA" id="FIMRICA"/>
<dbReference type="AlphaFoldDB" id="B3RL47"/>
<comment type="similarity">
    <text evidence="2">Belongs to the G-protein coupled receptor Fz/Smo family.</text>
</comment>
<dbReference type="InterPro" id="IPR000539">
    <property type="entry name" value="Frizzled/Smoothened_7TM"/>
</dbReference>
<dbReference type="Proteomes" id="UP000009022">
    <property type="component" value="Unassembled WGS sequence"/>
</dbReference>
<keyword evidence="3 7" id="KW-0812">Transmembrane</keyword>
<evidence type="ECO:0000256" key="3">
    <source>
        <dbReference type="ARBA" id="ARBA00022692"/>
    </source>
</evidence>
<feature type="transmembrane region" description="Helical" evidence="7">
    <location>
        <begin position="186"/>
        <end position="213"/>
    </location>
</feature>
<dbReference type="Gene3D" id="1.20.1070.10">
    <property type="entry name" value="Rhodopsin 7-helix transmembrane proteins"/>
    <property type="match status" value="1"/>
</dbReference>
<dbReference type="CTD" id="6749115"/>
<feature type="transmembrane region" description="Helical" evidence="7">
    <location>
        <begin position="99"/>
        <end position="122"/>
    </location>
</feature>